<evidence type="ECO:0000256" key="8">
    <source>
        <dbReference type="ARBA" id="ARBA00022824"/>
    </source>
</evidence>
<dbReference type="EC" id="2.4.1.-" evidence="12"/>
<evidence type="ECO:0000256" key="6">
    <source>
        <dbReference type="ARBA" id="ARBA00022679"/>
    </source>
</evidence>
<proteinExistence type="inferred from homology"/>
<comment type="subcellular location">
    <subcellularLocation>
        <location evidence="1 12">Endoplasmic reticulum membrane</location>
        <topology evidence="1 12">Multi-pass membrane protein</topology>
    </subcellularLocation>
</comment>
<gene>
    <name evidence="14" type="ORF">VTL71DRAFT_15089</name>
</gene>
<dbReference type="Proteomes" id="UP001595075">
    <property type="component" value="Unassembled WGS sequence"/>
</dbReference>
<keyword evidence="15" id="KW-1185">Reference proteome</keyword>
<keyword evidence="8 12" id="KW-0256">Endoplasmic reticulum</keyword>
<dbReference type="Pfam" id="PF03901">
    <property type="entry name" value="Glyco_transf_22"/>
    <property type="match status" value="1"/>
</dbReference>
<comment type="pathway">
    <text evidence="2">Glycolipid biosynthesis; glycosylphosphatidylinositol-anchor biosynthesis.</text>
</comment>
<keyword evidence="5 12" id="KW-0328">Glycosyltransferase</keyword>
<evidence type="ECO:0000256" key="11">
    <source>
        <dbReference type="ARBA" id="ARBA00024708"/>
    </source>
</evidence>
<evidence type="ECO:0000256" key="3">
    <source>
        <dbReference type="ARBA" id="ARBA00006065"/>
    </source>
</evidence>
<name>A0ABR4CGW0_9HELO</name>
<evidence type="ECO:0000313" key="14">
    <source>
        <dbReference type="EMBL" id="KAL2068751.1"/>
    </source>
</evidence>
<dbReference type="InterPro" id="IPR005599">
    <property type="entry name" value="GPI_mannosylTrfase"/>
</dbReference>
<evidence type="ECO:0000256" key="7">
    <source>
        <dbReference type="ARBA" id="ARBA00022692"/>
    </source>
</evidence>
<feature type="transmembrane region" description="Helical" evidence="12">
    <location>
        <begin position="452"/>
        <end position="470"/>
    </location>
</feature>
<comment type="caution">
    <text evidence="14">The sequence shown here is derived from an EMBL/GenBank/DDBJ whole genome shotgun (WGS) entry which is preliminary data.</text>
</comment>
<feature type="transmembrane region" description="Helical" evidence="12">
    <location>
        <begin position="294"/>
        <end position="312"/>
    </location>
</feature>
<dbReference type="PANTHER" id="PTHR22760:SF4">
    <property type="entry name" value="GPI MANNOSYLTRANSFERASE 3"/>
    <property type="match status" value="1"/>
</dbReference>
<accession>A0ABR4CGW0</accession>
<dbReference type="PANTHER" id="PTHR22760">
    <property type="entry name" value="GLYCOSYLTRANSFERASE"/>
    <property type="match status" value="1"/>
</dbReference>
<feature type="region of interest" description="Disordered" evidence="13">
    <location>
        <begin position="1"/>
        <end position="25"/>
    </location>
</feature>
<evidence type="ECO:0000256" key="10">
    <source>
        <dbReference type="ARBA" id="ARBA00023136"/>
    </source>
</evidence>
<keyword evidence="6" id="KW-0808">Transferase</keyword>
<evidence type="ECO:0000256" key="4">
    <source>
        <dbReference type="ARBA" id="ARBA00022502"/>
    </source>
</evidence>
<keyword evidence="9 12" id="KW-1133">Transmembrane helix</keyword>
<evidence type="ECO:0000256" key="1">
    <source>
        <dbReference type="ARBA" id="ARBA00004477"/>
    </source>
</evidence>
<reference evidence="14 15" key="1">
    <citation type="journal article" date="2024" name="Commun. Biol.">
        <title>Comparative genomic analysis of thermophilic fungi reveals convergent evolutionary adaptations and gene losses.</title>
        <authorList>
            <person name="Steindorff A.S."/>
            <person name="Aguilar-Pontes M.V."/>
            <person name="Robinson A.J."/>
            <person name="Andreopoulos B."/>
            <person name="LaButti K."/>
            <person name="Kuo A."/>
            <person name="Mondo S."/>
            <person name="Riley R."/>
            <person name="Otillar R."/>
            <person name="Haridas S."/>
            <person name="Lipzen A."/>
            <person name="Grimwood J."/>
            <person name="Schmutz J."/>
            <person name="Clum A."/>
            <person name="Reid I.D."/>
            <person name="Moisan M.C."/>
            <person name="Butler G."/>
            <person name="Nguyen T.T.M."/>
            <person name="Dewar K."/>
            <person name="Conant G."/>
            <person name="Drula E."/>
            <person name="Henrissat B."/>
            <person name="Hansel C."/>
            <person name="Singer S."/>
            <person name="Hutchinson M.I."/>
            <person name="de Vries R.P."/>
            <person name="Natvig D.O."/>
            <person name="Powell A.J."/>
            <person name="Tsang A."/>
            <person name="Grigoriev I.V."/>
        </authorList>
    </citation>
    <scope>NUCLEOTIDE SEQUENCE [LARGE SCALE GENOMIC DNA]</scope>
    <source>
        <strain evidence="14 15">CBS 494.80</strain>
    </source>
</reference>
<organism evidence="14 15">
    <name type="scientific">Oculimacula yallundae</name>
    <dbReference type="NCBI Taxonomy" id="86028"/>
    <lineage>
        <taxon>Eukaryota</taxon>
        <taxon>Fungi</taxon>
        <taxon>Dikarya</taxon>
        <taxon>Ascomycota</taxon>
        <taxon>Pezizomycotina</taxon>
        <taxon>Leotiomycetes</taxon>
        <taxon>Helotiales</taxon>
        <taxon>Ploettnerulaceae</taxon>
        <taxon>Oculimacula</taxon>
    </lineage>
</organism>
<evidence type="ECO:0000256" key="5">
    <source>
        <dbReference type="ARBA" id="ARBA00022676"/>
    </source>
</evidence>
<keyword evidence="4" id="KW-0337">GPI-anchor biosynthesis</keyword>
<keyword evidence="10 12" id="KW-0472">Membrane</keyword>
<protein>
    <recommendedName>
        <fullName evidence="12">Mannosyltransferase</fullName>
        <ecNumber evidence="12">2.4.1.-</ecNumber>
    </recommendedName>
</protein>
<keyword evidence="7 12" id="KW-0812">Transmembrane</keyword>
<evidence type="ECO:0000256" key="2">
    <source>
        <dbReference type="ARBA" id="ARBA00004687"/>
    </source>
</evidence>
<evidence type="ECO:0000256" key="9">
    <source>
        <dbReference type="ARBA" id="ARBA00022989"/>
    </source>
</evidence>
<feature type="transmembrane region" description="Helical" evidence="12">
    <location>
        <begin position="382"/>
        <end position="399"/>
    </location>
</feature>
<evidence type="ECO:0000256" key="12">
    <source>
        <dbReference type="RuleBase" id="RU363075"/>
    </source>
</evidence>
<evidence type="ECO:0000313" key="15">
    <source>
        <dbReference type="Proteomes" id="UP001595075"/>
    </source>
</evidence>
<feature type="transmembrane region" description="Helical" evidence="12">
    <location>
        <begin position="346"/>
        <end position="370"/>
    </location>
</feature>
<feature type="transmembrane region" description="Helical" evidence="12">
    <location>
        <begin position="405"/>
        <end position="425"/>
    </location>
</feature>
<comment type="function">
    <text evidence="11">Mannosyltransferase involved in glycosylphosphatidylinositol-anchor biosynthesis. Transfers the third mannose to Man2-GlcN-acyl-PI during GPI precursor assembly.</text>
</comment>
<evidence type="ECO:0000256" key="13">
    <source>
        <dbReference type="SAM" id="MobiDB-lite"/>
    </source>
</evidence>
<sequence>MSASTIPKSKGQGQVSPLNAKVENNNLPPKDNGLHHLINEQAAKDAWVLLLVFRCVNALAVRTFFQPDEYFQALEPAWQMAFGPQSGAWITWEWHHQLRSSLHPAMFAVVYFVAEKAMSFLSFFPQFKAMILAVLPNLVQAYFAALGDYYTWQLAERIYGTGTKVSGAVFWMSLFSPWQWFCSTRTFSNCLETTLTITALYFWPWGVSTETVLGKGSDASQLVEQSEVLPVSPTTNSVFKTTKSVKHLRISLLLAGLACILRPTNGLIWFSILMPTFIGLFASTKRVTISDYTILLREGLLCGSAVLLLSMTSDRIYYGEWTFPPYQFLYFNISQDLAVFYGRNDWHYYLSQGLPLLLTTYTPFALVALYQSTSLPSSNIRYLFTTTIFLTLGSLSLISHKEVRFIYPLLPLLHILTAPTISAFFQPEATTDTKLTTKITTSLSPPPTRRKALYTLIILNLLIAGYTSLIHQRGVLTLTTFLRHEYESLALDGRGRLLSSPLAGIDDAIPKTSTYTDTETFVAFLMPCHSTPWRSSLIHPGLKAWALTCEPPVHLPPGSERDGYRDEADRFYDDPEGFLTREVGGRERPWPRYVAGFEGVEGVLRKWYEGDVGRKGFSMRERWRTGNSHWHDDERRKGDVVVWEFVDGSTAA</sequence>
<comment type="similarity">
    <text evidence="3">Belongs to the glycosyltransferase 22 family. PIGB subfamily.</text>
</comment>
<dbReference type="EMBL" id="JAZHXI010000008">
    <property type="protein sequence ID" value="KAL2068751.1"/>
    <property type="molecule type" value="Genomic_DNA"/>
</dbReference>